<evidence type="ECO:0000256" key="2">
    <source>
        <dbReference type="ARBA" id="ARBA00022801"/>
    </source>
</evidence>
<dbReference type="Gene3D" id="3.20.20.80">
    <property type="entry name" value="Glycosidases"/>
    <property type="match status" value="1"/>
</dbReference>
<dbReference type="SUPFAM" id="SSF51445">
    <property type="entry name" value="(Trans)glycosidases"/>
    <property type="match status" value="1"/>
</dbReference>
<dbReference type="Gene3D" id="2.60.120.260">
    <property type="entry name" value="Galactose-binding domain-like"/>
    <property type="match status" value="2"/>
</dbReference>
<name>A0ABQ3BBS6_9GAMM</name>
<keyword evidence="3" id="KW-0326">Glycosidase</keyword>
<evidence type="ECO:0000259" key="4">
    <source>
        <dbReference type="PROSITE" id="PS51175"/>
    </source>
</evidence>
<reference evidence="6" key="1">
    <citation type="journal article" date="2019" name="Int. J. Syst. Evol. Microbiol.">
        <title>The Global Catalogue of Microorganisms (GCM) 10K type strain sequencing project: providing services to taxonomists for standard genome sequencing and annotation.</title>
        <authorList>
            <consortium name="The Broad Institute Genomics Platform"/>
            <consortium name="The Broad Institute Genome Sequencing Center for Infectious Disease"/>
            <person name="Wu L."/>
            <person name="Ma J."/>
        </authorList>
    </citation>
    <scope>NUCLEOTIDE SEQUENCE [LARGE SCALE GENOMIC DNA]</scope>
    <source>
        <strain evidence="6">KCTC 32239</strain>
    </source>
</reference>
<dbReference type="SUPFAM" id="SSF49785">
    <property type="entry name" value="Galactose-binding domain-like"/>
    <property type="match status" value="2"/>
</dbReference>
<dbReference type="Pfam" id="PF00150">
    <property type="entry name" value="Cellulase"/>
    <property type="match status" value="1"/>
</dbReference>
<dbReference type="SMART" id="SM00606">
    <property type="entry name" value="CBD_IV"/>
    <property type="match status" value="2"/>
</dbReference>
<keyword evidence="6" id="KW-1185">Reference proteome</keyword>
<dbReference type="InterPro" id="IPR006584">
    <property type="entry name" value="Cellulose-bd_IV"/>
</dbReference>
<organism evidence="5 6">
    <name type="scientific">Cellvibrio zantedeschiae</name>
    <dbReference type="NCBI Taxonomy" id="1237077"/>
    <lineage>
        <taxon>Bacteria</taxon>
        <taxon>Pseudomonadati</taxon>
        <taxon>Pseudomonadota</taxon>
        <taxon>Gammaproteobacteria</taxon>
        <taxon>Cellvibrionales</taxon>
        <taxon>Cellvibrionaceae</taxon>
        <taxon>Cellvibrio</taxon>
    </lineage>
</organism>
<accession>A0ABQ3BBS6</accession>
<evidence type="ECO:0000313" key="6">
    <source>
        <dbReference type="Proteomes" id="UP000619761"/>
    </source>
</evidence>
<dbReference type="InterPro" id="IPR005084">
    <property type="entry name" value="CBM6"/>
</dbReference>
<dbReference type="PANTHER" id="PTHR31297">
    <property type="entry name" value="GLUCAN ENDO-1,6-BETA-GLUCOSIDASE B"/>
    <property type="match status" value="1"/>
</dbReference>
<evidence type="ECO:0000313" key="5">
    <source>
        <dbReference type="EMBL" id="GGY83088.1"/>
    </source>
</evidence>
<dbReference type="InterPro" id="IPR001547">
    <property type="entry name" value="Glyco_hydro_5"/>
</dbReference>
<sequence>MKNSSPAGVLAHVPKTLLALAGLAGLAFANISLAQVAVPGTIQAESYASMSGVQLETTTDTGGGQDVGWIDTNDWMSYNINVASAGWYTVQYRVASPNATGQVVLSQNSTDVSAVSTIPNTGGWQAWTNVNSRVYLNAGIQSLAVFAKTGGFNINWIKLTAESTPITALPAIKQSGQYWVNASGARVNLRGTNVGNWLIQEFWMMGGSMTGINDQCTLESKLSQRFGNTEKERLMKVFRDSFITTRDFDLMKGMGMNVVRIPFLYSLVENEYAPYTLRSDAWQYLDWAINEAEKRGMYVILDLHGAVGGQAAASEQHDGCIGAAQMWTNNTYWDRTKWLWDNIASRYRGRTAIAAYDLLNEPWGTDATSLANRSYELFNVVRAKDPDHVILLPGHNSGIDAYGNPNSRGLTNSSLWMHFYPGLWGWNDTATYGAGQANMYANWLHCNQNGTGESCDWKTKIDNLKTPFLVGEFQPWTLMGSYGGQMTRKAYDIYNMYGWAATNWAYKTTSNAGSNGNTDSWGWGMVQNSSNGGTMSNIDVNTASSAQIESWFRSFATQPLVRNENIAYWMNWKPTVNNRVEAEMFTNHSGIRMETTTDAGGGFNAGSTDDNDWMSYPINIPTSGNYTFQVRVASPYAGGQLVLSKNGADVGVVTVPNTGGWQNWQTVSITVNLQAGQQDLAIFVRKGGWNINWWQLNAQ</sequence>
<dbReference type="EMBL" id="BMYZ01000003">
    <property type="protein sequence ID" value="GGY83088.1"/>
    <property type="molecule type" value="Genomic_DNA"/>
</dbReference>
<dbReference type="RefSeq" id="WP_189420058.1">
    <property type="nucleotide sequence ID" value="NZ_BMYZ01000003.1"/>
</dbReference>
<feature type="domain" description="CBM6" evidence="4">
    <location>
        <begin position="40"/>
        <end position="160"/>
    </location>
</feature>
<dbReference type="InterPro" id="IPR017853">
    <property type="entry name" value="GH"/>
</dbReference>
<dbReference type="InterPro" id="IPR008979">
    <property type="entry name" value="Galactose-bd-like_sf"/>
</dbReference>
<evidence type="ECO:0000256" key="3">
    <source>
        <dbReference type="ARBA" id="ARBA00023295"/>
    </source>
</evidence>
<comment type="caution">
    <text evidence="5">The sequence shown here is derived from an EMBL/GenBank/DDBJ whole genome shotgun (WGS) entry which is preliminary data.</text>
</comment>
<dbReference type="Proteomes" id="UP000619761">
    <property type="component" value="Unassembled WGS sequence"/>
</dbReference>
<gene>
    <name evidence="5" type="ORF">GCM10011613_29930</name>
</gene>
<dbReference type="PROSITE" id="PS51175">
    <property type="entry name" value="CBM6"/>
    <property type="match status" value="2"/>
</dbReference>
<keyword evidence="2" id="KW-0378">Hydrolase</keyword>
<dbReference type="InterPro" id="IPR050386">
    <property type="entry name" value="Glycosyl_hydrolase_5"/>
</dbReference>
<dbReference type="PANTHER" id="PTHR31297:SF13">
    <property type="entry name" value="PUTATIVE-RELATED"/>
    <property type="match status" value="1"/>
</dbReference>
<feature type="domain" description="CBM6" evidence="4">
    <location>
        <begin position="578"/>
        <end position="697"/>
    </location>
</feature>
<dbReference type="CDD" id="cd04080">
    <property type="entry name" value="CBM6_cellulase-like"/>
    <property type="match status" value="2"/>
</dbReference>
<dbReference type="Pfam" id="PF03422">
    <property type="entry name" value="CBM_6"/>
    <property type="match status" value="2"/>
</dbReference>
<protein>
    <recommendedName>
        <fullName evidence="4">CBM6 domain-containing protein</fullName>
    </recommendedName>
</protein>
<proteinExistence type="predicted"/>
<keyword evidence="1" id="KW-0732">Signal</keyword>
<evidence type="ECO:0000256" key="1">
    <source>
        <dbReference type="ARBA" id="ARBA00022729"/>
    </source>
</evidence>